<dbReference type="Pfam" id="PF00535">
    <property type="entry name" value="Glycos_transf_2"/>
    <property type="match status" value="1"/>
</dbReference>
<dbReference type="PANTHER" id="PTHR43685">
    <property type="entry name" value="GLYCOSYLTRANSFERASE"/>
    <property type="match status" value="1"/>
</dbReference>
<dbReference type="RefSeq" id="WP_189002858.1">
    <property type="nucleotide sequence ID" value="NZ_BMOD01000007.1"/>
</dbReference>
<feature type="domain" description="Glycosyltransferase 2-like" evidence="1">
    <location>
        <begin position="33"/>
        <end position="160"/>
    </location>
</feature>
<accession>A0ABQ2CZJ7</accession>
<evidence type="ECO:0000313" key="2">
    <source>
        <dbReference type="EMBL" id="GGJ36526.1"/>
    </source>
</evidence>
<protein>
    <recommendedName>
        <fullName evidence="1">Glycosyltransferase 2-like domain-containing protein</fullName>
    </recommendedName>
</protein>
<sequence>MLTGWTLLKERPPTPHLVVVAACPEEPKMAKVSIIIPHFNHQDFIEDTLNSILEQTYTQYEVVVVDDGSTDPRARHKLRSLTCPNVTVHFEPHRHIAGCRNHGIRHTRSEYLLVLDADDLIHPDFLQSAVEVLDSQPEVGVVSSWIQTFGVGRWLVKPEGGTVVDFLHKNNCPGSALIRRSSWQKAGGYKEQLKGHFEDWDLYLSITELGERIHILPHPYLMYRTRNASANMTNHPVRLDHLRPIIELHQHTYQKHLLDVLLCKEQQLIQQRQHLKHLLIEHHLPLPEVTFGDGGMAFAVEVESARPA</sequence>
<dbReference type="InterPro" id="IPR050834">
    <property type="entry name" value="Glycosyltransf_2"/>
</dbReference>
<proteinExistence type="predicted"/>
<dbReference type="PANTHER" id="PTHR43685:SF2">
    <property type="entry name" value="GLYCOSYLTRANSFERASE 2-LIKE DOMAIN-CONTAINING PROTEIN"/>
    <property type="match status" value="1"/>
</dbReference>
<dbReference type="InterPro" id="IPR029044">
    <property type="entry name" value="Nucleotide-diphossugar_trans"/>
</dbReference>
<keyword evidence="3" id="KW-1185">Reference proteome</keyword>
<organism evidence="2 3">
    <name type="scientific">Deinococcus roseus</name>
    <dbReference type="NCBI Taxonomy" id="392414"/>
    <lineage>
        <taxon>Bacteria</taxon>
        <taxon>Thermotogati</taxon>
        <taxon>Deinococcota</taxon>
        <taxon>Deinococci</taxon>
        <taxon>Deinococcales</taxon>
        <taxon>Deinococcaceae</taxon>
        <taxon>Deinococcus</taxon>
    </lineage>
</organism>
<dbReference type="SUPFAM" id="SSF53448">
    <property type="entry name" value="Nucleotide-diphospho-sugar transferases"/>
    <property type="match status" value="1"/>
</dbReference>
<dbReference type="CDD" id="cd00761">
    <property type="entry name" value="Glyco_tranf_GTA_type"/>
    <property type="match status" value="1"/>
</dbReference>
<comment type="caution">
    <text evidence="2">The sequence shown here is derived from an EMBL/GenBank/DDBJ whole genome shotgun (WGS) entry which is preliminary data.</text>
</comment>
<evidence type="ECO:0000259" key="1">
    <source>
        <dbReference type="Pfam" id="PF00535"/>
    </source>
</evidence>
<dbReference type="InterPro" id="IPR001173">
    <property type="entry name" value="Glyco_trans_2-like"/>
</dbReference>
<dbReference type="Proteomes" id="UP000632222">
    <property type="component" value="Unassembled WGS sequence"/>
</dbReference>
<dbReference type="Gene3D" id="3.90.550.10">
    <property type="entry name" value="Spore Coat Polysaccharide Biosynthesis Protein SpsA, Chain A"/>
    <property type="match status" value="1"/>
</dbReference>
<gene>
    <name evidence="2" type="ORF">GCM10008938_23320</name>
</gene>
<evidence type="ECO:0000313" key="3">
    <source>
        <dbReference type="Proteomes" id="UP000632222"/>
    </source>
</evidence>
<name>A0ABQ2CZJ7_9DEIO</name>
<dbReference type="EMBL" id="BMOD01000007">
    <property type="protein sequence ID" value="GGJ36526.1"/>
    <property type="molecule type" value="Genomic_DNA"/>
</dbReference>
<reference evidence="3" key="1">
    <citation type="journal article" date="2019" name="Int. J. Syst. Evol. Microbiol.">
        <title>The Global Catalogue of Microorganisms (GCM) 10K type strain sequencing project: providing services to taxonomists for standard genome sequencing and annotation.</title>
        <authorList>
            <consortium name="The Broad Institute Genomics Platform"/>
            <consortium name="The Broad Institute Genome Sequencing Center for Infectious Disease"/>
            <person name="Wu L."/>
            <person name="Ma J."/>
        </authorList>
    </citation>
    <scope>NUCLEOTIDE SEQUENCE [LARGE SCALE GENOMIC DNA]</scope>
    <source>
        <strain evidence="3">JCM 14370</strain>
    </source>
</reference>